<keyword evidence="5 7" id="KW-1015">Disulfide bond</keyword>
<evidence type="ECO:0000256" key="3">
    <source>
        <dbReference type="ARBA" id="ARBA00022512"/>
    </source>
</evidence>
<name>A0AAD7D315_MYCRO</name>
<dbReference type="EMBL" id="JARKIE010000143">
    <property type="protein sequence ID" value="KAJ7676385.1"/>
    <property type="molecule type" value="Genomic_DNA"/>
</dbReference>
<dbReference type="GO" id="GO:0009277">
    <property type="term" value="C:fungal-type cell wall"/>
    <property type="evidence" value="ECO:0007669"/>
    <property type="project" value="InterPro"/>
</dbReference>
<comment type="caution">
    <text evidence="8">The sequence shown here is derived from an EMBL/GenBank/DDBJ whole genome shotgun (WGS) entry which is preliminary data.</text>
</comment>
<organism evidence="8 9">
    <name type="scientific">Mycena rosella</name>
    <name type="common">Pink bonnet</name>
    <name type="synonym">Agaricus rosellus</name>
    <dbReference type="NCBI Taxonomy" id="1033263"/>
    <lineage>
        <taxon>Eukaryota</taxon>
        <taxon>Fungi</taxon>
        <taxon>Dikarya</taxon>
        <taxon>Basidiomycota</taxon>
        <taxon>Agaricomycotina</taxon>
        <taxon>Agaricomycetes</taxon>
        <taxon>Agaricomycetidae</taxon>
        <taxon>Agaricales</taxon>
        <taxon>Marasmiineae</taxon>
        <taxon>Mycenaceae</taxon>
        <taxon>Mycena</taxon>
    </lineage>
</organism>
<dbReference type="SMART" id="SM00075">
    <property type="entry name" value="HYDRO"/>
    <property type="match status" value="1"/>
</dbReference>
<proteinExistence type="inferred from homology"/>
<evidence type="ECO:0000256" key="2">
    <source>
        <dbReference type="ARBA" id="ARBA00010446"/>
    </source>
</evidence>
<evidence type="ECO:0000256" key="6">
    <source>
        <dbReference type="ARBA" id="ARBA00093546"/>
    </source>
</evidence>
<gene>
    <name evidence="8" type="ORF">B0H17DRAFT_1207367</name>
</gene>
<evidence type="ECO:0000256" key="4">
    <source>
        <dbReference type="ARBA" id="ARBA00022525"/>
    </source>
</evidence>
<evidence type="ECO:0000256" key="5">
    <source>
        <dbReference type="ARBA" id="ARBA00023157"/>
    </source>
</evidence>
<comment type="subunit">
    <text evidence="6">Self-assembles to form functional amyloid fibrils called rodlets. Self-assembly into fibrillar rodlets occurs spontaneously at hydrophobic:hydrophilic interfaces and the rodlets further associate laterally to form amphipathic monolayers.</text>
</comment>
<evidence type="ECO:0000313" key="9">
    <source>
        <dbReference type="Proteomes" id="UP001221757"/>
    </source>
</evidence>
<feature type="chain" id="PRO_5041776440" description="Hydrophobin" evidence="7">
    <location>
        <begin position="20"/>
        <end position="92"/>
    </location>
</feature>
<feature type="signal peptide" evidence="7">
    <location>
        <begin position="1"/>
        <end position="19"/>
    </location>
</feature>
<sequence length="92" mass="9098">MFSKLSVIVTSVLITLAAAIPNTTPPSSSSSAVSAVAALLGLDLSGLDVPVGLGCSPITVIGNNCGGTTVTCDAPEQEWGSLIAINCLPITL</sequence>
<dbReference type="AlphaFoldDB" id="A0AAD7D315"/>
<keyword evidence="7" id="KW-0732">Signal</keyword>
<reference evidence="8" key="1">
    <citation type="submission" date="2023-03" db="EMBL/GenBank/DDBJ databases">
        <title>Massive genome expansion in bonnet fungi (Mycena s.s.) driven by repeated elements and novel gene families across ecological guilds.</title>
        <authorList>
            <consortium name="Lawrence Berkeley National Laboratory"/>
            <person name="Harder C.B."/>
            <person name="Miyauchi S."/>
            <person name="Viragh M."/>
            <person name="Kuo A."/>
            <person name="Thoen E."/>
            <person name="Andreopoulos B."/>
            <person name="Lu D."/>
            <person name="Skrede I."/>
            <person name="Drula E."/>
            <person name="Henrissat B."/>
            <person name="Morin E."/>
            <person name="Kohler A."/>
            <person name="Barry K."/>
            <person name="LaButti K."/>
            <person name="Morin E."/>
            <person name="Salamov A."/>
            <person name="Lipzen A."/>
            <person name="Mereny Z."/>
            <person name="Hegedus B."/>
            <person name="Baldrian P."/>
            <person name="Stursova M."/>
            <person name="Weitz H."/>
            <person name="Taylor A."/>
            <person name="Grigoriev I.V."/>
            <person name="Nagy L.G."/>
            <person name="Martin F."/>
            <person name="Kauserud H."/>
        </authorList>
    </citation>
    <scope>NUCLEOTIDE SEQUENCE</scope>
    <source>
        <strain evidence="8">CBHHK067</strain>
    </source>
</reference>
<evidence type="ECO:0000256" key="7">
    <source>
        <dbReference type="RuleBase" id="RU365009"/>
    </source>
</evidence>
<comment type="similarity">
    <text evidence="2 7">Belongs to the fungal hydrophobin family.</text>
</comment>
<evidence type="ECO:0000256" key="1">
    <source>
        <dbReference type="ARBA" id="ARBA00004191"/>
    </source>
</evidence>
<dbReference type="Pfam" id="PF01185">
    <property type="entry name" value="Hydrophobin"/>
    <property type="match status" value="1"/>
</dbReference>
<dbReference type="GO" id="GO:0005199">
    <property type="term" value="F:structural constituent of cell wall"/>
    <property type="evidence" value="ECO:0007669"/>
    <property type="project" value="InterPro"/>
</dbReference>
<comment type="subcellular location">
    <subcellularLocation>
        <location evidence="1 7">Secreted</location>
        <location evidence="1 7">Cell wall</location>
    </subcellularLocation>
</comment>
<protein>
    <recommendedName>
        <fullName evidence="7">Hydrophobin</fullName>
    </recommendedName>
</protein>
<dbReference type="InterPro" id="IPR001338">
    <property type="entry name" value="Class_I_Hydrophobin"/>
</dbReference>
<keyword evidence="9" id="KW-1185">Reference proteome</keyword>
<dbReference type="Proteomes" id="UP001221757">
    <property type="component" value="Unassembled WGS sequence"/>
</dbReference>
<keyword evidence="4 7" id="KW-0964">Secreted</keyword>
<accession>A0AAD7D315</accession>
<keyword evidence="3 7" id="KW-0134">Cell wall</keyword>
<dbReference type="CDD" id="cd23507">
    <property type="entry name" value="hydrophobin_I"/>
    <property type="match status" value="1"/>
</dbReference>
<evidence type="ECO:0000313" key="8">
    <source>
        <dbReference type="EMBL" id="KAJ7676385.1"/>
    </source>
</evidence>